<gene>
    <name evidence="2" type="ORF">DW070_12035</name>
    <name evidence="3" type="ORF">DW747_06135</name>
</gene>
<dbReference type="RefSeq" id="WP_015514052.1">
    <property type="nucleotide sequence ID" value="NZ_JAQENQ010000001.1"/>
</dbReference>
<reference evidence="4 5" key="1">
    <citation type="submission" date="2018-08" db="EMBL/GenBank/DDBJ databases">
        <title>A genome reference for cultivated species of the human gut microbiota.</title>
        <authorList>
            <person name="Zou Y."/>
            <person name="Xue W."/>
            <person name="Luo G."/>
        </authorList>
    </citation>
    <scope>NUCLEOTIDE SEQUENCE [LARGE SCALE GENOMIC DNA]</scope>
    <source>
        <strain evidence="2 4">AF45-17</strain>
        <strain evidence="3 5">AM28-39</strain>
    </source>
</reference>
<evidence type="ECO:0000313" key="5">
    <source>
        <dbReference type="Proteomes" id="UP000261231"/>
    </source>
</evidence>
<dbReference type="InterPro" id="IPR036514">
    <property type="entry name" value="SGNH_hydro_sf"/>
</dbReference>
<dbReference type="AlphaFoldDB" id="A0A3E2TKD8"/>
<sequence>MKRYLKTALRFILFCVIFMVILMLLSKVFVPKDNQKSTGMEAVQSNGILGEPDNTMDYLVVGDSETYSSITPMEIWRQYGYAGYVCGTGGQHLYDTERFLAQALKKQSPKYVILETNALYRKIAYEKVLKSQLEKYFQIFRYHDRWKSLTLNDFTGSVNYTWTNDYKGYRYENKVATAALKDYMKQTDQKAKISAINQYYVEQMIKLCRKNNVELILVSTPSIKNWNYAKHNGIQALADQYGLEYYDLNLMPDQVKIDWKKDTRDKGDHLNHTGAVQVSDWLGAFFHSKNTLTDHRQETAYSQWNDALGRYDQQIADGTAYEISHCKK</sequence>
<keyword evidence="1" id="KW-0472">Membrane</keyword>
<dbReference type="Gene3D" id="3.40.50.1110">
    <property type="entry name" value="SGNH hydrolase"/>
    <property type="match status" value="1"/>
</dbReference>
<evidence type="ECO:0000256" key="1">
    <source>
        <dbReference type="SAM" id="Phobius"/>
    </source>
</evidence>
<evidence type="ECO:0000313" key="4">
    <source>
        <dbReference type="Proteomes" id="UP000260773"/>
    </source>
</evidence>
<keyword evidence="1" id="KW-0812">Transmembrane</keyword>
<evidence type="ECO:0000313" key="2">
    <source>
        <dbReference type="EMBL" id="RGB77618.1"/>
    </source>
</evidence>
<dbReference type="EMBL" id="QVEP01000033">
    <property type="protein sequence ID" value="RGB77618.1"/>
    <property type="molecule type" value="Genomic_DNA"/>
</dbReference>
<keyword evidence="1" id="KW-1133">Transmembrane helix</keyword>
<dbReference type="OrthoDB" id="9796702at2"/>
<dbReference type="SUPFAM" id="SSF52266">
    <property type="entry name" value="SGNH hydrolase"/>
    <property type="match status" value="1"/>
</dbReference>
<evidence type="ECO:0000313" key="3">
    <source>
        <dbReference type="EMBL" id="RGC48846.1"/>
    </source>
</evidence>
<organism evidence="2 4">
    <name type="scientific">Coprococcus catus</name>
    <dbReference type="NCBI Taxonomy" id="116085"/>
    <lineage>
        <taxon>Bacteria</taxon>
        <taxon>Bacillati</taxon>
        <taxon>Bacillota</taxon>
        <taxon>Clostridia</taxon>
        <taxon>Lachnospirales</taxon>
        <taxon>Lachnospiraceae</taxon>
        <taxon>Coprococcus</taxon>
    </lineage>
</organism>
<evidence type="ECO:0008006" key="6">
    <source>
        <dbReference type="Google" id="ProtNLM"/>
    </source>
</evidence>
<dbReference type="EMBL" id="QVFD01000004">
    <property type="protein sequence ID" value="RGC48846.1"/>
    <property type="molecule type" value="Genomic_DNA"/>
</dbReference>
<feature type="transmembrane region" description="Helical" evidence="1">
    <location>
        <begin position="7"/>
        <end position="30"/>
    </location>
</feature>
<proteinExistence type="predicted"/>
<name>A0A3E2TKD8_9FIRM</name>
<protein>
    <recommendedName>
        <fullName evidence="6">SGNH/GDSL hydrolase family protein</fullName>
    </recommendedName>
</protein>
<keyword evidence="5" id="KW-1185">Reference proteome</keyword>
<dbReference type="Proteomes" id="UP000260773">
    <property type="component" value="Unassembled WGS sequence"/>
</dbReference>
<accession>A0A3E2TKD8</accession>
<comment type="caution">
    <text evidence="2">The sequence shown here is derived from an EMBL/GenBank/DDBJ whole genome shotgun (WGS) entry which is preliminary data.</text>
</comment>
<dbReference type="Proteomes" id="UP000261231">
    <property type="component" value="Unassembled WGS sequence"/>
</dbReference>